<dbReference type="GO" id="GO:0046872">
    <property type="term" value="F:metal ion binding"/>
    <property type="evidence" value="ECO:0007669"/>
    <property type="project" value="UniProtKB-KW"/>
</dbReference>
<sequence>MHKSENSPPNHKYLKALGLSSIIVAIYSPLSYAEINTRIESGNPAIAYAEDGGWTGQWAYLCVDDYCGSAQLVDGFWQRTVTEQAIVTGESYRLQLKVQDNVLSQYISPEYTITADAGGDGGGTTPPPIEPDAPTISASASPSNATVGEVVSISATATSEQASITTLSVRVTAPDNQIVLNETISQAQGAWQFTPSLQGTYQVTYQAIDNQGETGQITDSVFARNPVSGGDGVVINEIAERYRVRHELSGNDFNNFNVEYWEGRFGSFVLDDYTLPSASSLRQSACGTTEPCVVVTLNSAIPLAMTDVFGNEKSCNQQTPNWRYHKIYGDETNFSYGYVMDVVLSDGSVVPACQATRDQRATATTWRAVMQRWPHINRPFEAGEQIEFETTISFDRAQTTGDNVNYYGQTFRYVLGQGLTVNNRDSAVGPLNINDSFAQLGGDTTVPQLSASGGAQQRLSFMQHAYNLDRGNVQSWLDGRRLIHTNFTTGDHVEEFLPGPQAINGNLPFPEMAGLTTDPIQPSCTQCHTLNGVGDMQARQDVVPPKMFGLGLLENIPQETIEQWARENGGTINYVTVEGQQYVGRFGWRAETMSVEHQIAKALHDDMGIGTSFEGFGPMELADNHVQDMVVYTKLVAVPTPRQNLTTMPGHNRFQEFGCNSCHKMTVQTGTDTEFPELSNQTIHPYTDLLLHDLGEGAFRTAPLWGIGLSGYVKSGDANALTLMHDGQATSVDAVMQRHGGDAQAQSDNYFNASQQARNELVEYLMAL</sequence>
<dbReference type="STRING" id="990268.JCM19235_2320"/>
<dbReference type="InterPro" id="IPR035986">
    <property type="entry name" value="PKD_dom_sf"/>
</dbReference>
<proteinExistence type="predicted"/>
<evidence type="ECO:0000256" key="5">
    <source>
        <dbReference type="SAM" id="MobiDB-lite"/>
    </source>
</evidence>
<keyword evidence="3 4" id="KW-0408">Iron</keyword>
<keyword evidence="2 4" id="KW-0479">Metal-binding</keyword>
<dbReference type="Gene3D" id="1.10.760.10">
    <property type="entry name" value="Cytochrome c-like domain"/>
    <property type="match status" value="1"/>
</dbReference>
<keyword evidence="8" id="KW-1185">Reference proteome</keyword>
<evidence type="ECO:0000313" key="8">
    <source>
        <dbReference type="Proteomes" id="UP000029228"/>
    </source>
</evidence>
<name>A0A090SHF0_9VIBR</name>
<dbReference type="GO" id="GO:0004130">
    <property type="term" value="F:cytochrome-c peroxidase activity"/>
    <property type="evidence" value="ECO:0007669"/>
    <property type="project" value="TreeGrafter"/>
</dbReference>
<dbReference type="EMBL" id="BBMR01000003">
    <property type="protein sequence ID" value="GAL18897.1"/>
    <property type="molecule type" value="Genomic_DNA"/>
</dbReference>
<evidence type="ECO:0000256" key="4">
    <source>
        <dbReference type="PROSITE-ProRule" id="PRU00433"/>
    </source>
</evidence>
<dbReference type="PROSITE" id="PS51007">
    <property type="entry name" value="CYTC"/>
    <property type="match status" value="1"/>
</dbReference>
<keyword evidence="1 4" id="KW-0349">Heme</keyword>
<dbReference type="PANTHER" id="PTHR30600:SF4">
    <property type="entry name" value="CYTOCHROME C DOMAIN-CONTAINING PROTEIN"/>
    <property type="match status" value="1"/>
</dbReference>
<dbReference type="InterPro" id="IPR036909">
    <property type="entry name" value="Cyt_c-like_dom_sf"/>
</dbReference>
<dbReference type="Pfam" id="PF06537">
    <property type="entry name" value="DHOR"/>
    <property type="match status" value="1"/>
</dbReference>
<evidence type="ECO:0000313" key="7">
    <source>
        <dbReference type="EMBL" id="GAL18897.1"/>
    </source>
</evidence>
<dbReference type="GO" id="GO:0009055">
    <property type="term" value="F:electron transfer activity"/>
    <property type="evidence" value="ECO:0007669"/>
    <property type="project" value="InterPro"/>
</dbReference>
<comment type="caution">
    <text evidence="7">The sequence shown here is derived from an EMBL/GenBank/DDBJ whole genome shotgun (WGS) entry which is preliminary data.</text>
</comment>
<dbReference type="InterPro" id="IPR051395">
    <property type="entry name" value="Cytochrome_c_Peroxidase/MauG"/>
</dbReference>
<evidence type="ECO:0000256" key="2">
    <source>
        <dbReference type="ARBA" id="ARBA00022723"/>
    </source>
</evidence>
<dbReference type="InterPro" id="IPR021016">
    <property type="entry name" value="Beta-xylanase"/>
</dbReference>
<dbReference type="InterPro" id="IPR010538">
    <property type="entry name" value="DHOR"/>
</dbReference>
<dbReference type="InterPro" id="IPR038560">
    <property type="entry name" value="Beta-xylanase_CBM31_sf"/>
</dbReference>
<evidence type="ECO:0000256" key="1">
    <source>
        <dbReference type="ARBA" id="ARBA00022617"/>
    </source>
</evidence>
<organism evidence="7 8">
    <name type="scientific">Vibrio maritimus</name>
    <dbReference type="NCBI Taxonomy" id="990268"/>
    <lineage>
        <taxon>Bacteria</taxon>
        <taxon>Pseudomonadati</taxon>
        <taxon>Pseudomonadota</taxon>
        <taxon>Gammaproteobacteria</taxon>
        <taxon>Vibrionales</taxon>
        <taxon>Vibrionaceae</taxon>
        <taxon>Vibrio</taxon>
    </lineage>
</organism>
<dbReference type="SUPFAM" id="SSF46626">
    <property type="entry name" value="Cytochrome c"/>
    <property type="match status" value="1"/>
</dbReference>
<accession>A0A090SHF0</accession>
<feature type="region of interest" description="Disordered" evidence="5">
    <location>
        <begin position="114"/>
        <end position="142"/>
    </location>
</feature>
<feature type="domain" description="Cytochrome c" evidence="6">
    <location>
        <begin position="500"/>
        <end position="637"/>
    </location>
</feature>
<reference evidence="7 8" key="1">
    <citation type="submission" date="2014-09" db="EMBL/GenBank/DDBJ databases">
        <title>Vibrio maritimus JCM 19235. (C45) whole genome shotgun sequence.</title>
        <authorList>
            <person name="Sawabe T."/>
            <person name="Meirelles P."/>
            <person name="Nakanishi M."/>
            <person name="Sayaka M."/>
            <person name="Hattori M."/>
            <person name="Ohkuma M."/>
        </authorList>
    </citation>
    <scope>NUCLEOTIDE SEQUENCE [LARGE SCALE GENOMIC DNA]</scope>
    <source>
        <strain evidence="8">JCM19235</strain>
    </source>
</reference>
<evidence type="ECO:0000256" key="3">
    <source>
        <dbReference type="ARBA" id="ARBA00023004"/>
    </source>
</evidence>
<dbReference type="InterPro" id="IPR009056">
    <property type="entry name" value="Cyt_c-like_dom"/>
</dbReference>
<gene>
    <name evidence="7" type="ORF">JCM19235_2320</name>
</gene>
<dbReference type="PANTHER" id="PTHR30600">
    <property type="entry name" value="CYTOCHROME C PEROXIDASE-RELATED"/>
    <property type="match status" value="1"/>
</dbReference>
<dbReference type="SUPFAM" id="SSF49299">
    <property type="entry name" value="PKD domain"/>
    <property type="match status" value="1"/>
</dbReference>
<dbReference type="InterPro" id="IPR013783">
    <property type="entry name" value="Ig-like_fold"/>
</dbReference>
<dbReference type="GO" id="GO:0020037">
    <property type="term" value="F:heme binding"/>
    <property type="evidence" value="ECO:0007669"/>
    <property type="project" value="InterPro"/>
</dbReference>
<dbReference type="AlphaFoldDB" id="A0A090SHF0"/>
<dbReference type="Pfam" id="PF11606">
    <property type="entry name" value="AlcCBM31"/>
    <property type="match status" value="1"/>
</dbReference>
<dbReference type="Proteomes" id="UP000029228">
    <property type="component" value="Unassembled WGS sequence"/>
</dbReference>
<dbReference type="Gene3D" id="2.60.40.10">
    <property type="entry name" value="Immunoglobulins"/>
    <property type="match status" value="1"/>
</dbReference>
<dbReference type="Gene3D" id="2.60.40.2450">
    <property type="entry name" value="Beta-1,3-xylanase, CBM31 domain"/>
    <property type="match status" value="1"/>
</dbReference>
<evidence type="ECO:0000259" key="6">
    <source>
        <dbReference type="PROSITE" id="PS51007"/>
    </source>
</evidence>
<dbReference type="GO" id="GO:0033905">
    <property type="term" value="F:xylan endo-1,3-beta-xylosidase activity"/>
    <property type="evidence" value="ECO:0007669"/>
    <property type="project" value="InterPro"/>
</dbReference>
<protein>
    <submittedName>
        <fullName evidence="7">Probable thiol oxidoreductase</fullName>
    </submittedName>
</protein>